<dbReference type="PANTHER" id="PTHR39948">
    <property type="entry name" value="GEO11419P1"/>
    <property type="match status" value="1"/>
</dbReference>
<proteinExistence type="predicted"/>
<evidence type="ECO:0000313" key="3">
    <source>
        <dbReference type="Proteomes" id="UP000678393"/>
    </source>
</evidence>
<organism evidence="2 3">
    <name type="scientific">Candidula unifasciata</name>
    <dbReference type="NCBI Taxonomy" id="100452"/>
    <lineage>
        <taxon>Eukaryota</taxon>
        <taxon>Metazoa</taxon>
        <taxon>Spiralia</taxon>
        <taxon>Lophotrochozoa</taxon>
        <taxon>Mollusca</taxon>
        <taxon>Gastropoda</taxon>
        <taxon>Heterobranchia</taxon>
        <taxon>Euthyneura</taxon>
        <taxon>Panpulmonata</taxon>
        <taxon>Eupulmonata</taxon>
        <taxon>Stylommatophora</taxon>
        <taxon>Helicina</taxon>
        <taxon>Helicoidea</taxon>
        <taxon>Geomitridae</taxon>
        <taxon>Candidula</taxon>
    </lineage>
</organism>
<gene>
    <name evidence="2" type="ORF">CUNI_LOCUS7061</name>
</gene>
<dbReference type="EMBL" id="CAJHNH020001101">
    <property type="protein sequence ID" value="CAG5121503.1"/>
    <property type="molecule type" value="Genomic_DNA"/>
</dbReference>
<keyword evidence="1" id="KW-1133">Transmembrane helix</keyword>
<name>A0A8S3YWL4_9EUPU</name>
<dbReference type="OrthoDB" id="8912589at2759"/>
<keyword evidence="1" id="KW-0812">Transmembrane</keyword>
<reference evidence="2" key="1">
    <citation type="submission" date="2021-04" db="EMBL/GenBank/DDBJ databases">
        <authorList>
            <consortium name="Molecular Ecology Group"/>
        </authorList>
    </citation>
    <scope>NUCLEOTIDE SEQUENCE</scope>
</reference>
<comment type="caution">
    <text evidence="2">The sequence shown here is derived from an EMBL/GenBank/DDBJ whole genome shotgun (WGS) entry which is preliminary data.</text>
</comment>
<keyword evidence="3" id="KW-1185">Reference proteome</keyword>
<dbReference type="PANTHER" id="PTHR39948:SF1">
    <property type="entry name" value="GEO11419P1"/>
    <property type="match status" value="1"/>
</dbReference>
<sequence>MPWKSGNFTIWSLVWLLILLFLGWPIACILAWLYILLMPFAVCISALKDIMDFLEKCIKLPKTCAEGIMNGKSPFD</sequence>
<feature type="transmembrane region" description="Helical" evidence="1">
    <location>
        <begin position="12"/>
        <end position="37"/>
    </location>
</feature>
<evidence type="ECO:0000313" key="2">
    <source>
        <dbReference type="EMBL" id="CAG5121503.1"/>
    </source>
</evidence>
<protein>
    <submittedName>
        <fullName evidence="2">Uncharacterized protein</fullName>
    </submittedName>
</protein>
<keyword evidence="1" id="KW-0472">Membrane</keyword>
<evidence type="ECO:0000256" key="1">
    <source>
        <dbReference type="SAM" id="Phobius"/>
    </source>
</evidence>
<accession>A0A8S3YWL4</accession>
<dbReference type="Proteomes" id="UP000678393">
    <property type="component" value="Unassembled WGS sequence"/>
</dbReference>
<dbReference type="AlphaFoldDB" id="A0A8S3YWL4"/>